<accession>X1HXJ0</accession>
<sequence>MKKEEIKKKIWERAVKEDGFRDNQENYEANEKLIEIAIEETLKLKK</sequence>
<gene>
    <name evidence="1" type="ORF">S03H2_29453</name>
</gene>
<organism evidence="1">
    <name type="scientific">marine sediment metagenome</name>
    <dbReference type="NCBI Taxonomy" id="412755"/>
    <lineage>
        <taxon>unclassified sequences</taxon>
        <taxon>metagenomes</taxon>
        <taxon>ecological metagenomes</taxon>
    </lineage>
</organism>
<protein>
    <submittedName>
        <fullName evidence="1">Uncharacterized protein</fullName>
    </submittedName>
</protein>
<comment type="caution">
    <text evidence="1">The sequence shown here is derived from an EMBL/GenBank/DDBJ whole genome shotgun (WGS) entry which is preliminary data.</text>
</comment>
<reference evidence="1" key="1">
    <citation type="journal article" date="2014" name="Front. Microbiol.">
        <title>High frequency of phylogenetically diverse reductive dehalogenase-homologous genes in deep subseafloor sedimentary metagenomes.</title>
        <authorList>
            <person name="Kawai M."/>
            <person name="Futagami T."/>
            <person name="Toyoda A."/>
            <person name="Takaki Y."/>
            <person name="Nishi S."/>
            <person name="Hori S."/>
            <person name="Arai W."/>
            <person name="Tsubouchi T."/>
            <person name="Morono Y."/>
            <person name="Uchiyama I."/>
            <person name="Ito T."/>
            <person name="Fujiyama A."/>
            <person name="Inagaki F."/>
            <person name="Takami H."/>
        </authorList>
    </citation>
    <scope>NUCLEOTIDE SEQUENCE</scope>
    <source>
        <strain evidence="1">Expedition CK06-06</strain>
    </source>
</reference>
<dbReference type="EMBL" id="BARU01017779">
    <property type="protein sequence ID" value="GAH61795.1"/>
    <property type="molecule type" value="Genomic_DNA"/>
</dbReference>
<evidence type="ECO:0000313" key="1">
    <source>
        <dbReference type="EMBL" id="GAH61795.1"/>
    </source>
</evidence>
<name>X1HXJ0_9ZZZZ</name>
<dbReference type="AlphaFoldDB" id="X1HXJ0"/>
<proteinExistence type="predicted"/>